<accession>A0ABC8TVJ6</accession>
<keyword evidence="2" id="KW-1185">Reference proteome</keyword>
<dbReference type="Proteomes" id="UP001642360">
    <property type="component" value="Unassembled WGS sequence"/>
</dbReference>
<proteinExistence type="predicted"/>
<reference evidence="1 2" key="1">
    <citation type="submission" date="2024-02" db="EMBL/GenBank/DDBJ databases">
        <authorList>
            <person name="Vignale AGUSTIN F."/>
            <person name="Sosa J E."/>
            <person name="Modenutti C."/>
        </authorList>
    </citation>
    <scope>NUCLEOTIDE SEQUENCE [LARGE SCALE GENOMIC DNA]</scope>
</reference>
<organism evidence="1 2">
    <name type="scientific">Ilex paraguariensis</name>
    <name type="common">yerba mate</name>
    <dbReference type="NCBI Taxonomy" id="185542"/>
    <lineage>
        <taxon>Eukaryota</taxon>
        <taxon>Viridiplantae</taxon>
        <taxon>Streptophyta</taxon>
        <taxon>Embryophyta</taxon>
        <taxon>Tracheophyta</taxon>
        <taxon>Spermatophyta</taxon>
        <taxon>Magnoliopsida</taxon>
        <taxon>eudicotyledons</taxon>
        <taxon>Gunneridae</taxon>
        <taxon>Pentapetalae</taxon>
        <taxon>asterids</taxon>
        <taxon>campanulids</taxon>
        <taxon>Aquifoliales</taxon>
        <taxon>Aquifoliaceae</taxon>
        <taxon>Ilex</taxon>
    </lineage>
</organism>
<protein>
    <submittedName>
        <fullName evidence="1">Uncharacterized protein</fullName>
    </submittedName>
</protein>
<gene>
    <name evidence="1" type="ORF">ILEXP_LOCUS41463</name>
</gene>
<sequence length="74" mass="8192">LDRLSAILRQPSGSLPCWDDVTNGCVAHLIVDLWWCHECVVYIVMVMVLGGGNVDTVSRQWKFRAADASDLGCE</sequence>
<dbReference type="AlphaFoldDB" id="A0ABC8TVJ6"/>
<dbReference type="EMBL" id="CAUOFW020005854">
    <property type="protein sequence ID" value="CAK9171856.1"/>
    <property type="molecule type" value="Genomic_DNA"/>
</dbReference>
<name>A0ABC8TVJ6_9AQUA</name>
<evidence type="ECO:0000313" key="1">
    <source>
        <dbReference type="EMBL" id="CAK9171856.1"/>
    </source>
</evidence>
<comment type="caution">
    <text evidence="1">The sequence shown here is derived from an EMBL/GenBank/DDBJ whole genome shotgun (WGS) entry which is preliminary data.</text>
</comment>
<evidence type="ECO:0000313" key="2">
    <source>
        <dbReference type="Proteomes" id="UP001642360"/>
    </source>
</evidence>
<feature type="non-terminal residue" evidence="1">
    <location>
        <position position="1"/>
    </location>
</feature>